<feature type="chain" id="PRO_5035240389" evidence="2">
    <location>
        <begin position="17"/>
        <end position="234"/>
    </location>
</feature>
<organism evidence="3 4">
    <name type="scientific">Pelagomonas calceolata</name>
    <dbReference type="NCBI Taxonomy" id="35677"/>
    <lineage>
        <taxon>Eukaryota</taxon>
        <taxon>Sar</taxon>
        <taxon>Stramenopiles</taxon>
        <taxon>Ochrophyta</taxon>
        <taxon>Pelagophyceae</taxon>
        <taxon>Pelagomonadales</taxon>
        <taxon>Pelagomonadaceae</taxon>
        <taxon>Pelagomonas</taxon>
    </lineage>
</organism>
<keyword evidence="2" id="KW-0732">Signal</keyword>
<evidence type="ECO:0000256" key="1">
    <source>
        <dbReference type="SAM" id="MobiDB-lite"/>
    </source>
</evidence>
<dbReference type="Proteomes" id="UP000789595">
    <property type="component" value="Unassembled WGS sequence"/>
</dbReference>
<comment type="caution">
    <text evidence="3">The sequence shown here is derived from an EMBL/GenBank/DDBJ whole genome shotgun (WGS) entry which is preliminary data.</text>
</comment>
<sequence length="234" mass="25422">MARTLALLAAPLAARAASCPAGPDEAPRTALTVSFPRHSCETVRNEFKARMAMDPSYRVTAEASDSLAAARTTDATHDLFAFSYDATVQDQRQGSPKARVAGCVVSACGVKLNSGDEEGELYCGMRDLYCGAREDCVALLDFGDYFERITERSRSRTDAGRCVGGAQPAFDGSVHRYNDQRGVSGNYGRTMRDPHYGTPQWQKEFWAPNTATIPNGADPIRNPYPYANAPPNPE</sequence>
<keyword evidence="4" id="KW-1185">Reference proteome</keyword>
<feature type="region of interest" description="Disordered" evidence="1">
    <location>
        <begin position="209"/>
        <end position="234"/>
    </location>
</feature>
<name>A0A8J2S786_9STRA</name>
<gene>
    <name evidence="3" type="ORF">PECAL_1P24970</name>
</gene>
<accession>A0A8J2S786</accession>
<dbReference type="AlphaFoldDB" id="A0A8J2S786"/>
<dbReference type="EMBL" id="CAKKNE010000001">
    <property type="protein sequence ID" value="CAH0366028.1"/>
    <property type="molecule type" value="Genomic_DNA"/>
</dbReference>
<proteinExistence type="predicted"/>
<evidence type="ECO:0000256" key="2">
    <source>
        <dbReference type="SAM" id="SignalP"/>
    </source>
</evidence>
<feature type="signal peptide" evidence="2">
    <location>
        <begin position="1"/>
        <end position="16"/>
    </location>
</feature>
<reference evidence="3" key="1">
    <citation type="submission" date="2021-11" db="EMBL/GenBank/DDBJ databases">
        <authorList>
            <consortium name="Genoscope - CEA"/>
            <person name="William W."/>
        </authorList>
    </citation>
    <scope>NUCLEOTIDE SEQUENCE</scope>
</reference>
<evidence type="ECO:0000313" key="4">
    <source>
        <dbReference type="Proteomes" id="UP000789595"/>
    </source>
</evidence>
<evidence type="ECO:0000313" key="3">
    <source>
        <dbReference type="EMBL" id="CAH0366028.1"/>
    </source>
</evidence>
<protein>
    <submittedName>
        <fullName evidence="3">Uncharacterized protein</fullName>
    </submittedName>
</protein>